<evidence type="ECO:0000256" key="2">
    <source>
        <dbReference type="ARBA" id="ARBA00022630"/>
    </source>
</evidence>
<dbReference type="InterPro" id="IPR055178">
    <property type="entry name" value="RsdA/BaiN/AoA(So)-like_dom"/>
</dbReference>
<keyword evidence="2" id="KW-0285">Flavoprotein</keyword>
<evidence type="ECO:0008006" key="8">
    <source>
        <dbReference type="Google" id="ProtNLM"/>
    </source>
</evidence>
<feature type="domain" description="RsdA/BaiN/AoA(So)-like Rossmann fold-like" evidence="4">
    <location>
        <begin position="4"/>
        <end position="402"/>
    </location>
</feature>
<sequence length="406" mass="44040">MSCHTLVIGGGAAGLMAAIAAADRGDRVTLLEKNARLGRKVLISGNGRCNMMNLDPDLAHFHGGNPHFARHALTAFPVEETLRFFHDLGIETRVENRGRVFPASNQAASVVDLLEDRALHAGVRIVTEADAADLRQDGGFRVRAADGRVFQADRVVLTTGGTTAPSLGGSDDGIRMACGLGHRRTPTFPGLAPLETERSALHKLQGVRVTVGAEALVDGRPVKSDEWELLFRFYGLSGPVILNLSEAVAPLIRGHLVAVRINFFPGFNADALDDFLRERWRRHPHRSVAFSFTGVLPDKAPPVLLPLIGVSPDQRAGEVPAKARRRVAERLTAWEVRILDIRPFAEAEVMVGGIVTDDVDPRTLESKLVRGLFFAGEMLDVHGDLGGFNFQWAWSSGWVAGRGGVR</sequence>
<evidence type="ECO:0000256" key="3">
    <source>
        <dbReference type="ARBA" id="ARBA00022827"/>
    </source>
</evidence>
<dbReference type="Gene3D" id="1.10.8.260">
    <property type="entry name" value="HI0933 insert domain-like"/>
    <property type="match status" value="1"/>
</dbReference>
<dbReference type="SUPFAM" id="SSF51905">
    <property type="entry name" value="FAD/NAD(P)-binding domain"/>
    <property type="match status" value="1"/>
</dbReference>
<dbReference type="InterPro" id="IPR036188">
    <property type="entry name" value="FAD/NAD-bd_sf"/>
</dbReference>
<proteinExistence type="predicted"/>
<dbReference type="SUPFAM" id="SSF160996">
    <property type="entry name" value="HI0933 insert domain-like"/>
    <property type="match status" value="1"/>
</dbReference>
<gene>
    <name evidence="6" type="ORF">A3F84_14330</name>
</gene>
<dbReference type="InterPro" id="IPR057661">
    <property type="entry name" value="RsdA/BaiN/AoA(So)_Rossmann"/>
</dbReference>
<dbReference type="Gene3D" id="2.40.30.10">
    <property type="entry name" value="Translation factors"/>
    <property type="match status" value="1"/>
</dbReference>
<keyword evidence="3" id="KW-0274">FAD</keyword>
<dbReference type="EMBL" id="MFKF01000240">
    <property type="protein sequence ID" value="OGG49009.1"/>
    <property type="molecule type" value="Genomic_DNA"/>
</dbReference>
<dbReference type="PANTHER" id="PTHR42887:SF2">
    <property type="entry name" value="OS12G0638800 PROTEIN"/>
    <property type="match status" value="1"/>
</dbReference>
<evidence type="ECO:0000259" key="5">
    <source>
        <dbReference type="Pfam" id="PF22780"/>
    </source>
</evidence>
<reference evidence="6 7" key="1">
    <citation type="journal article" date="2016" name="Nat. Commun.">
        <title>Thousands of microbial genomes shed light on interconnected biogeochemical processes in an aquifer system.</title>
        <authorList>
            <person name="Anantharaman K."/>
            <person name="Brown C.T."/>
            <person name="Hug L.A."/>
            <person name="Sharon I."/>
            <person name="Castelle C.J."/>
            <person name="Probst A.J."/>
            <person name="Thomas B.C."/>
            <person name="Singh A."/>
            <person name="Wilkins M.J."/>
            <person name="Karaoz U."/>
            <person name="Brodie E.L."/>
            <person name="Williams K.H."/>
            <person name="Hubbard S.S."/>
            <person name="Banfield J.F."/>
        </authorList>
    </citation>
    <scope>NUCLEOTIDE SEQUENCE [LARGE SCALE GENOMIC DNA]</scope>
    <source>
        <strain evidence="7">RIFCSPLOWO2_12_FULL_64_10</strain>
    </source>
</reference>
<feature type="domain" description="RsdA/BaiN/AoA(So)-like insert" evidence="5">
    <location>
        <begin position="189"/>
        <end position="349"/>
    </location>
</feature>
<dbReference type="AlphaFoldDB" id="A0A1F6CIH1"/>
<dbReference type="Proteomes" id="UP000178606">
    <property type="component" value="Unassembled WGS sequence"/>
</dbReference>
<evidence type="ECO:0000256" key="1">
    <source>
        <dbReference type="ARBA" id="ARBA00001974"/>
    </source>
</evidence>
<dbReference type="Gene3D" id="3.50.50.60">
    <property type="entry name" value="FAD/NAD(P)-binding domain"/>
    <property type="match status" value="1"/>
</dbReference>
<comment type="cofactor">
    <cofactor evidence="1">
        <name>FAD</name>
        <dbReference type="ChEBI" id="CHEBI:57692"/>
    </cofactor>
</comment>
<dbReference type="Pfam" id="PF03486">
    <property type="entry name" value="HI0933_like"/>
    <property type="match status" value="1"/>
</dbReference>
<comment type="caution">
    <text evidence="6">The sequence shown here is derived from an EMBL/GenBank/DDBJ whole genome shotgun (WGS) entry which is preliminary data.</text>
</comment>
<organism evidence="6 7">
    <name type="scientific">Handelsmanbacteria sp. (strain RIFCSPLOWO2_12_FULL_64_10)</name>
    <dbReference type="NCBI Taxonomy" id="1817868"/>
    <lineage>
        <taxon>Bacteria</taxon>
        <taxon>Candidatus Handelsmaniibacteriota</taxon>
    </lineage>
</organism>
<evidence type="ECO:0000313" key="7">
    <source>
        <dbReference type="Proteomes" id="UP000178606"/>
    </source>
</evidence>
<dbReference type="PANTHER" id="PTHR42887">
    <property type="entry name" value="OS12G0638800 PROTEIN"/>
    <property type="match status" value="1"/>
</dbReference>
<evidence type="ECO:0000259" key="4">
    <source>
        <dbReference type="Pfam" id="PF03486"/>
    </source>
</evidence>
<protein>
    <recommendedName>
        <fullName evidence="8">Flavoprotein</fullName>
    </recommendedName>
</protein>
<dbReference type="PRINTS" id="PR00411">
    <property type="entry name" value="PNDRDTASEI"/>
</dbReference>
<accession>A0A1F6CIH1</accession>
<dbReference type="NCBIfam" id="TIGR00275">
    <property type="entry name" value="aminoacetone oxidase family FAD-binding enzyme"/>
    <property type="match status" value="1"/>
</dbReference>
<name>A0A1F6CIH1_HANXR</name>
<dbReference type="Pfam" id="PF22780">
    <property type="entry name" value="HI0933_like_1st"/>
    <property type="match status" value="1"/>
</dbReference>
<evidence type="ECO:0000313" key="6">
    <source>
        <dbReference type="EMBL" id="OGG49009.1"/>
    </source>
</evidence>
<dbReference type="InterPro" id="IPR023166">
    <property type="entry name" value="BaiN-like_dom_sf"/>
</dbReference>
<dbReference type="InterPro" id="IPR004792">
    <property type="entry name" value="BaiN-like"/>
</dbReference>